<keyword evidence="3" id="KW-1185">Reference proteome</keyword>
<dbReference type="GeneID" id="64634047"/>
<evidence type="ECO:0000313" key="2">
    <source>
        <dbReference type="EMBL" id="KAG1817620.1"/>
    </source>
</evidence>
<accession>A0A9P7ED51</accession>
<feature type="region of interest" description="Disordered" evidence="1">
    <location>
        <begin position="1"/>
        <end position="22"/>
    </location>
</feature>
<organism evidence="2 3">
    <name type="scientific">Suillus subaureus</name>
    <dbReference type="NCBI Taxonomy" id="48587"/>
    <lineage>
        <taxon>Eukaryota</taxon>
        <taxon>Fungi</taxon>
        <taxon>Dikarya</taxon>
        <taxon>Basidiomycota</taxon>
        <taxon>Agaricomycotina</taxon>
        <taxon>Agaricomycetes</taxon>
        <taxon>Agaricomycetidae</taxon>
        <taxon>Boletales</taxon>
        <taxon>Suillineae</taxon>
        <taxon>Suillaceae</taxon>
        <taxon>Suillus</taxon>
    </lineage>
</organism>
<gene>
    <name evidence="2" type="ORF">BJ212DRAFT_1480175</name>
</gene>
<dbReference type="OrthoDB" id="10549388at2759"/>
<protein>
    <submittedName>
        <fullName evidence="2">Uncharacterized protein</fullName>
    </submittedName>
</protein>
<name>A0A9P7ED51_9AGAM</name>
<feature type="region of interest" description="Disordered" evidence="1">
    <location>
        <begin position="149"/>
        <end position="170"/>
    </location>
</feature>
<comment type="caution">
    <text evidence="2">The sequence shown here is derived from an EMBL/GenBank/DDBJ whole genome shotgun (WGS) entry which is preliminary data.</text>
</comment>
<evidence type="ECO:0000313" key="3">
    <source>
        <dbReference type="Proteomes" id="UP000807769"/>
    </source>
</evidence>
<sequence length="257" mass="27848">MHPGPTDKVALPDHKSPLANDVAMDSADEGYYALGELKSDKGTDGSATEHEDNDNELSCGLCSSDKTLPNAQHLLSNNTSPATNLPTTSICGTVYACAHVLLEVTSIHGNTFSLTCSFKGNTLLNINHSTPESKAKIDQTDDKCFEANSDLNANQSDKDQSDADDDGKLMTSMDLNSPPDLTDLLAHIVQCSVHVNPVFHLTICLDCAIAIPWHKMGPLLAQTNWEHCIENIDLKSLRQTVSNPDGKPDFLYLIKVM</sequence>
<dbReference type="AlphaFoldDB" id="A0A9P7ED51"/>
<reference evidence="2" key="1">
    <citation type="journal article" date="2020" name="New Phytol.">
        <title>Comparative genomics reveals dynamic genome evolution in host specialist ectomycorrhizal fungi.</title>
        <authorList>
            <person name="Lofgren L.A."/>
            <person name="Nguyen N.H."/>
            <person name="Vilgalys R."/>
            <person name="Ruytinx J."/>
            <person name="Liao H.L."/>
            <person name="Branco S."/>
            <person name="Kuo A."/>
            <person name="LaButti K."/>
            <person name="Lipzen A."/>
            <person name="Andreopoulos W."/>
            <person name="Pangilinan J."/>
            <person name="Riley R."/>
            <person name="Hundley H."/>
            <person name="Na H."/>
            <person name="Barry K."/>
            <person name="Grigoriev I.V."/>
            <person name="Stajich J.E."/>
            <person name="Kennedy P.G."/>
        </authorList>
    </citation>
    <scope>NUCLEOTIDE SEQUENCE</scope>
    <source>
        <strain evidence="2">MN1</strain>
    </source>
</reference>
<feature type="region of interest" description="Disordered" evidence="1">
    <location>
        <begin position="35"/>
        <end position="56"/>
    </location>
</feature>
<feature type="compositionally biased region" description="Basic and acidic residues" evidence="1">
    <location>
        <begin position="37"/>
        <end position="50"/>
    </location>
</feature>
<proteinExistence type="predicted"/>
<dbReference type="EMBL" id="JABBWG010000013">
    <property type="protein sequence ID" value="KAG1817620.1"/>
    <property type="molecule type" value="Genomic_DNA"/>
</dbReference>
<dbReference type="Proteomes" id="UP000807769">
    <property type="component" value="Unassembled WGS sequence"/>
</dbReference>
<dbReference type="RefSeq" id="XP_041193862.1">
    <property type="nucleotide sequence ID" value="XM_041340031.1"/>
</dbReference>
<evidence type="ECO:0000256" key="1">
    <source>
        <dbReference type="SAM" id="MobiDB-lite"/>
    </source>
</evidence>